<dbReference type="AlphaFoldDB" id="A0A7Y4MV11"/>
<sequence length="233" mass="26065">MQSIGEFKEDRPHDASLRRHPWRSTVGLKVLMAATGIVLVVFLVFHLLGNLLVFRGRDALNEYSAFLVREPPLLWAARAVLFASAVIHIGAAALLWNRDRFARPVAYRRLRPRSTTVPARTMRLTGVVLAGFIVFHILHLTTGTIAPVPFEKHDVYHNVVEGFRVPWVVAIYLGALAIVGMHVWHGAWASLRSLGRSRPSPRPKRRPVAWILALVLWGGFSSIPLTIWLGGGR</sequence>
<keyword evidence="2" id="KW-0349">Heme</keyword>
<comment type="subcellular location">
    <subcellularLocation>
        <location evidence="1">Membrane</location>
    </subcellularLocation>
</comment>
<dbReference type="SUPFAM" id="SSF81343">
    <property type="entry name" value="Fumarate reductase respiratory complex transmembrane subunits"/>
    <property type="match status" value="1"/>
</dbReference>
<dbReference type="NCBIfam" id="TIGR02046">
    <property type="entry name" value="sdhC_b558_fam"/>
    <property type="match status" value="1"/>
</dbReference>
<feature type="transmembrane region" description="Helical" evidence="8">
    <location>
        <begin position="26"/>
        <end position="53"/>
    </location>
</feature>
<feature type="transmembrane region" description="Helical" evidence="8">
    <location>
        <begin position="73"/>
        <end position="96"/>
    </location>
</feature>
<evidence type="ECO:0000256" key="7">
    <source>
        <dbReference type="ARBA" id="ARBA00023136"/>
    </source>
</evidence>
<evidence type="ECO:0000256" key="6">
    <source>
        <dbReference type="ARBA" id="ARBA00023004"/>
    </source>
</evidence>
<comment type="caution">
    <text evidence="9">The sequence shown here is derived from an EMBL/GenBank/DDBJ whole genome shotgun (WGS) entry which is preliminary data.</text>
</comment>
<dbReference type="GO" id="GO:0016020">
    <property type="term" value="C:membrane"/>
    <property type="evidence" value="ECO:0007669"/>
    <property type="project" value="UniProtKB-SubCell"/>
</dbReference>
<evidence type="ECO:0000313" key="10">
    <source>
        <dbReference type="Proteomes" id="UP000533080"/>
    </source>
</evidence>
<dbReference type="Proteomes" id="UP000533080">
    <property type="component" value="Unassembled WGS sequence"/>
</dbReference>
<dbReference type="EMBL" id="JABFNT010000116">
    <property type="protein sequence ID" value="NOJ82168.1"/>
    <property type="molecule type" value="Genomic_DNA"/>
</dbReference>
<dbReference type="InterPro" id="IPR000701">
    <property type="entry name" value="SuccDH_FuR_B_TM-su"/>
</dbReference>
<dbReference type="Gene3D" id="1.20.1300.10">
    <property type="entry name" value="Fumarate reductase/succinate dehydrogenase, transmembrane subunit"/>
    <property type="match status" value="1"/>
</dbReference>
<dbReference type="RefSeq" id="WP_171444101.1">
    <property type="nucleotide sequence ID" value="NZ_JABFNS010000126.1"/>
</dbReference>
<feature type="transmembrane region" description="Helical" evidence="8">
    <location>
        <begin position="208"/>
        <end position="230"/>
    </location>
</feature>
<dbReference type="InterPro" id="IPR034804">
    <property type="entry name" value="SQR/QFR_C/D"/>
</dbReference>
<accession>A0A7Y4MV11</accession>
<evidence type="ECO:0000256" key="1">
    <source>
        <dbReference type="ARBA" id="ARBA00004370"/>
    </source>
</evidence>
<evidence type="ECO:0000256" key="8">
    <source>
        <dbReference type="SAM" id="Phobius"/>
    </source>
</evidence>
<keyword evidence="5 8" id="KW-1133">Transmembrane helix</keyword>
<reference evidence="9 10" key="1">
    <citation type="submission" date="2020-05" db="EMBL/GenBank/DDBJ databases">
        <authorList>
            <person name="Whitworth D."/>
        </authorList>
    </citation>
    <scope>NUCLEOTIDE SEQUENCE [LARGE SCALE GENOMIC DNA]</scope>
    <source>
        <strain evidence="9 10">AM005</strain>
    </source>
</reference>
<keyword evidence="3 8" id="KW-0812">Transmembrane</keyword>
<evidence type="ECO:0000256" key="3">
    <source>
        <dbReference type="ARBA" id="ARBA00022692"/>
    </source>
</evidence>
<dbReference type="Pfam" id="PF01127">
    <property type="entry name" value="Sdh_cyt"/>
    <property type="match status" value="1"/>
</dbReference>
<evidence type="ECO:0000313" key="9">
    <source>
        <dbReference type="EMBL" id="NOJ82168.1"/>
    </source>
</evidence>
<protein>
    <submittedName>
        <fullName evidence="9">Succinate dehydrogenase cytochrome b subunit</fullName>
    </submittedName>
</protein>
<keyword evidence="4" id="KW-0479">Metal-binding</keyword>
<dbReference type="CDD" id="cd03498">
    <property type="entry name" value="SQR_TypeB_2_TM"/>
    <property type="match status" value="1"/>
</dbReference>
<organism evidence="9 10">
    <name type="scientific">Myxococcus xanthus</name>
    <dbReference type="NCBI Taxonomy" id="34"/>
    <lineage>
        <taxon>Bacteria</taxon>
        <taxon>Pseudomonadati</taxon>
        <taxon>Myxococcota</taxon>
        <taxon>Myxococcia</taxon>
        <taxon>Myxococcales</taxon>
        <taxon>Cystobacterineae</taxon>
        <taxon>Myxococcaceae</taxon>
        <taxon>Myxococcus</taxon>
    </lineage>
</organism>
<evidence type="ECO:0000256" key="5">
    <source>
        <dbReference type="ARBA" id="ARBA00022989"/>
    </source>
</evidence>
<evidence type="ECO:0000256" key="2">
    <source>
        <dbReference type="ARBA" id="ARBA00022617"/>
    </source>
</evidence>
<feature type="transmembrane region" description="Helical" evidence="8">
    <location>
        <begin position="165"/>
        <end position="187"/>
    </location>
</feature>
<name>A0A7Y4MV11_MYXXA</name>
<feature type="transmembrane region" description="Helical" evidence="8">
    <location>
        <begin position="117"/>
        <end position="138"/>
    </location>
</feature>
<gene>
    <name evidence="9" type="ORF">HNV28_28230</name>
</gene>
<keyword evidence="6" id="KW-0408">Iron</keyword>
<evidence type="ECO:0000256" key="4">
    <source>
        <dbReference type="ARBA" id="ARBA00022723"/>
    </source>
</evidence>
<dbReference type="InterPro" id="IPR011138">
    <property type="entry name" value="Cytochrome_b-558"/>
</dbReference>
<keyword evidence="7 8" id="KW-0472">Membrane</keyword>
<dbReference type="GO" id="GO:0046872">
    <property type="term" value="F:metal ion binding"/>
    <property type="evidence" value="ECO:0007669"/>
    <property type="project" value="UniProtKB-KW"/>
</dbReference>
<proteinExistence type="predicted"/>